<evidence type="ECO:0000313" key="2">
    <source>
        <dbReference type="EMBL" id="MFC6094801.1"/>
    </source>
</evidence>
<keyword evidence="1" id="KW-1133">Transmembrane helix</keyword>
<sequence length="73" mass="7228">MQTKINHANQGSLDRGGGASSLLSQRAAMILLLAVLCGVGAVLLLTWAGQHPGLAIVTGSAGAAMVFNSLIGG</sequence>
<dbReference type="EMBL" id="JBHSQO010000075">
    <property type="protein sequence ID" value="MFC6094801.1"/>
    <property type="molecule type" value="Genomic_DNA"/>
</dbReference>
<evidence type="ECO:0000256" key="1">
    <source>
        <dbReference type="SAM" id="Phobius"/>
    </source>
</evidence>
<feature type="transmembrane region" description="Helical" evidence="1">
    <location>
        <begin position="53"/>
        <end position="71"/>
    </location>
</feature>
<organism evidence="2 3">
    <name type="scientific">Saccharothrix lopnurensis</name>
    <dbReference type="NCBI Taxonomy" id="1670621"/>
    <lineage>
        <taxon>Bacteria</taxon>
        <taxon>Bacillati</taxon>
        <taxon>Actinomycetota</taxon>
        <taxon>Actinomycetes</taxon>
        <taxon>Pseudonocardiales</taxon>
        <taxon>Pseudonocardiaceae</taxon>
        <taxon>Saccharothrix</taxon>
    </lineage>
</organism>
<keyword evidence="1" id="KW-0812">Transmembrane</keyword>
<reference evidence="3" key="1">
    <citation type="journal article" date="2019" name="Int. J. Syst. Evol. Microbiol.">
        <title>The Global Catalogue of Microorganisms (GCM) 10K type strain sequencing project: providing services to taxonomists for standard genome sequencing and annotation.</title>
        <authorList>
            <consortium name="The Broad Institute Genomics Platform"/>
            <consortium name="The Broad Institute Genome Sequencing Center for Infectious Disease"/>
            <person name="Wu L."/>
            <person name="Ma J."/>
        </authorList>
    </citation>
    <scope>NUCLEOTIDE SEQUENCE [LARGE SCALE GENOMIC DNA]</scope>
    <source>
        <strain evidence="3">CGMCC 4.7246</strain>
    </source>
</reference>
<feature type="transmembrane region" description="Helical" evidence="1">
    <location>
        <begin position="27"/>
        <end position="47"/>
    </location>
</feature>
<name>A0ABW1PI37_9PSEU</name>
<gene>
    <name evidence="2" type="ORF">ACFP3R_36535</name>
</gene>
<dbReference type="Proteomes" id="UP001596220">
    <property type="component" value="Unassembled WGS sequence"/>
</dbReference>
<evidence type="ECO:0000313" key="3">
    <source>
        <dbReference type="Proteomes" id="UP001596220"/>
    </source>
</evidence>
<comment type="caution">
    <text evidence="2">The sequence shown here is derived from an EMBL/GenBank/DDBJ whole genome shotgun (WGS) entry which is preliminary data.</text>
</comment>
<keyword evidence="1" id="KW-0472">Membrane</keyword>
<proteinExistence type="predicted"/>
<dbReference type="RefSeq" id="WP_380643403.1">
    <property type="nucleotide sequence ID" value="NZ_JBHSQO010000075.1"/>
</dbReference>
<accession>A0ABW1PI37</accession>
<keyword evidence="3" id="KW-1185">Reference proteome</keyword>
<protein>
    <submittedName>
        <fullName evidence="2">Uncharacterized protein</fullName>
    </submittedName>
</protein>